<reference evidence="2" key="1">
    <citation type="submission" date="2019-02" db="EMBL/GenBank/DDBJ databases">
        <title>Draft genome sequence of Dolichospermum planctonicum NIES-80.</title>
        <authorList>
            <person name="Yamaguchi H."/>
            <person name="Suzuki S."/>
            <person name="Kawachi M."/>
        </authorList>
    </citation>
    <scope>NUCLEOTIDE SEQUENCE [LARGE SCALE GENOMIC DNA]</scope>
    <source>
        <strain evidence="2">NIES-80</strain>
    </source>
</reference>
<dbReference type="EMBL" id="BJCF01000020">
    <property type="protein sequence ID" value="GCL42423.1"/>
    <property type="molecule type" value="Genomic_DNA"/>
</dbReference>
<sequence length="30" mass="3314">MNNIIVVDTDILIDSARSIQVAIDKLESLN</sequence>
<protein>
    <submittedName>
        <fullName evidence="1">Uncharacterized protein</fullName>
    </submittedName>
</protein>
<evidence type="ECO:0000313" key="1">
    <source>
        <dbReference type="EMBL" id="GCL42423.1"/>
    </source>
</evidence>
<dbReference type="Proteomes" id="UP000299367">
    <property type="component" value="Unassembled WGS sequence"/>
</dbReference>
<proteinExistence type="predicted"/>
<evidence type="ECO:0000313" key="2">
    <source>
        <dbReference type="Proteomes" id="UP000299367"/>
    </source>
</evidence>
<accession>A0A480AF92</accession>
<name>A0A480AF92_9CYAN</name>
<dbReference type="AlphaFoldDB" id="A0A480AF92"/>
<gene>
    <name evidence="1" type="ORF">NIES80_21270</name>
</gene>
<comment type="caution">
    <text evidence="1">The sequence shown here is derived from an EMBL/GenBank/DDBJ whole genome shotgun (WGS) entry which is preliminary data.</text>
</comment>
<organism evidence="1 2">
    <name type="scientific">Dolichospermum planctonicum</name>
    <dbReference type="NCBI Taxonomy" id="136072"/>
    <lineage>
        <taxon>Bacteria</taxon>
        <taxon>Bacillati</taxon>
        <taxon>Cyanobacteriota</taxon>
        <taxon>Cyanophyceae</taxon>
        <taxon>Nostocales</taxon>
        <taxon>Aphanizomenonaceae</taxon>
        <taxon>Dolichospermum</taxon>
    </lineage>
</organism>